<comment type="subunit">
    <text evidence="3">Homodimer.</text>
</comment>
<evidence type="ECO:0000256" key="2">
    <source>
        <dbReference type="ARBA" id="ARBA00007441"/>
    </source>
</evidence>
<reference evidence="9" key="1">
    <citation type="submission" date="2016-03" db="EMBL/GenBank/DDBJ databases">
        <authorList>
            <person name="Borrel G."/>
            <person name="Mccann A."/>
            <person name="O'Toole P.W."/>
        </authorList>
    </citation>
    <scope>NUCLEOTIDE SEQUENCE</scope>
    <source>
        <strain evidence="9">183</strain>
    </source>
</reference>
<dbReference type="GO" id="GO:0008483">
    <property type="term" value="F:transaminase activity"/>
    <property type="evidence" value="ECO:0007669"/>
    <property type="project" value="UniProtKB-KW"/>
</dbReference>
<dbReference type="SUPFAM" id="SSF53383">
    <property type="entry name" value="PLP-dependent transferases"/>
    <property type="match status" value="1"/>
</dbReference>
<gene>
    <name evidence="9" type="ORF">A3207_03705</name>
</gene>
<comment type="similarity">
    <text evidence="2 7">Belongs to the class-I pyridoxal-phosphate-dependent aminotransferase family.</text>
</comment>
<dbReference type="FunFam" id="3.40.640.10:FF:000033">
    <property type="entry name" value="Aspartate aminotransferase"/>
    <property type="match status" value="1"/>
</dbReference>
<dbReference type="GO" id="GO:0006520">
    <property type="term" value="P:amino acid metabolic process"/>
    <property type="evidence" value="ECO:0007669"/>
    <property type="project" value="InterPro"/>
</dbReference>
<dbReference type="AlphaFoldDB" id="A0A8J8TEE7"/>
<name>A0A8J8TEE7_9ARCH</name>
<dbReference type="InterPro" id="IPR015424">
    <property type="entry name" value="PyrdxlP-dep_Trfase"/>
</dbReference>
<feature type="domain" description="Aminotransferase class I/classII large" evidence="8">
    <location>
        <begin position="30"/>
        <end position="377"/>
    </location>
</feature>
<dbReference type="Pfam" id="PF00155">
    <property type="entry name" value="Aminotran_1_2"/>
    <property type="match status" value="1"/>
</dbReference>
<dbReference type="CDD" id="cd00609">
    <property type="entry name" value="AAT_like"/>
    <property type="match status" value="1"/>
</dbReference>
<accession>A0A8J8TEE7</accession>
<evidence type="ECO:0000256" key="7">
    <source>
        <dbReference type="RuleBase" id="RU000481"/>
    </source>
</evidence>
<evidence type="ECO:0000256" key="4">
    <source>
        <dbReference type="ARBA" id="ARBA00022576"/>
    </source>
</evidence>
<dbReference type="InterPro" id="IPR015422">
    <property type="entry name" value="PyrdxlP-dep_Trfase_small"/>
</dbReference>
<dbReference type="PANTHER" id="PTHR46383:SF1">
    <property type="entry name" value="ASPARTATE AMINOTRANSFERASE"/>
    <property type="match status" value="1"/>
</dbReference>
<evidence type="ECO:0000313" key="10">
    <source>
        <dbReference type="Proteomes" id="UP000752814"/>
    </source>
</evidence>
<keyword evidence="5 7" id="KW-0808">Transferase</keyword>
<evidence type="ECO:0000256" key="5">
    <source>
        <dbReference type="ARBA" id="ARBA00022679"/>
    </source>
</evidence>
<evidence type="ECO:0000313" key="9">
    <source>
        <dbReference type="EMBL" id="TQS81517.1"/>
    </source>
</evidence>
<proteinExistence type="inferred from homology"/>
<evidence type="ECO:0000256" key="6">
    <source>
        <dbReference type="ARBA" id="ARBA00022898"/>
    </source>
</evidence>
<dbReference type="InterPro" id="IPR050596">
    <property type="entry name" value="AspAT/PAT-like"/>
</dbReference>
<organism evidence="9 10">
    <name type="scientific">Candidatus Methanomassiliicoccus intestinalis</name>
    <dbReference type="NCBI Taxonomy" id="1406512"/>
    <lineage>
        <taxon>Archaea</taxon>
        <taxon>Methanobacteriati</taxon>
        <taxon>Thermoplasmatota</taxon>
        <taxon>Thermoplasmata</taxon>
        <taxon>Methanomassiliicoccales</taxon>
        <taxon>Methanomassiliicoccaceae</taxon>
        <taxon>Methanomassiliicoccus</taxon>
    </lineage>
</organism>
<dbReference type="InterPro" id="IPR004839">
    <property type="entry name" value="Aminotransferase_I/II_large"/>
</dbReference>
<dbReference type="EMBL" id="LVVT01000022">
    <property type="protein sequence ID" value="TQS81517.1"/>
    <property type="molecule type" value="Genomic_DNA"/>
</dbReference>
<dbReference type="Gene3D" id="3.90.1150.10">
    <property type="entry name" value="Aspartate Aminotransferase, domain 1"/>
    <property type="match status" value="1"/>
</dbReference>
<keyword evidence="6" id="KW-0663">Pyridoxal phosphate</keyword>
<evidence type="ECO:0000256" key="3">
    <source>
        <dbReference type="ARBA" id="ARBA00011738"/>
    </source>
</evidence>
<evidence type="ECO:0000256" key="1">
    <source>
        <dbReference type="ARBA" id="ARBA00001933"/>
    </source>
</evidence>
<dbReference type="PANTHER" id="PTHR46383">
    <property type="entry name" value="ASPARTATE AMINOTRANSFERASE"/>
    <property type="match status" value="1"/>
</dbReference>
<dbReference type="InterPro" id="IPR015421">
    <property type="entry name" value="PyrdxlP-dep_Trfase_major"/>
</dbReference>
<dbReference type="Proteomes" id="UP000752814">
    <property type="component" value="Unassembled WGS sequence"/>
</dbReference>
<dbReference type="PROSITE" id="PS00105">
    <property type="entry name" value="AA_TRANSFER_CLASS_1"/>
    <property type="match status" value="1"/>
</dbReference>
<protein>
    <recommendedName>
        <fullName evidence="7">Aminotransferase</fullName>
        <ecNumber evidence="7">2.6.1.-</ecNumber>
    </recommendedName>
</protein>
<evidence type="ECO:0000259" key="8">
    <source>
        <dbReference type="Pfam" id="PF00155"/>
    </source>
</evidence>
<keyword evidence="4 7" id="KW-0032">Aminotransferase</keyword>
<comment type="cofactor">
    <cofactor evidence="1 7">
        <name>pyridoxal 5'-phosphate</name>
        <dbReference type="ChEBI" id="CHEBI:597326"/>
    </cofactor>
</comment>
<dbReference type="InterPro" id="IPR004838">
    <property type="entry name" value="NHTrfase_class1_PyrdxlP-BS"/>
</dbReference>
<dbReference type="RefSeq" id="WP_400195465.1">
    <property type="nucleotide sequence ID" value="NZ_CAYAYE010000017.1"/>
</dbReference>
<dbReference type="GO" id="GO:0030170">
    <property type="term" value="F:pyridoxal phosphate binding"/>
    <property type="evidence" value="ECO:0007669"/>
    <property type="project" value="InterPro"/>
</dbReference>
<dbReference type="Gene3D" id="3.40.640.10">
    <property type="entry name" value="Type I PLP-dependent aspartate aminotransferase-like (Major domain)"/>
    <property type="match status" value="1"/>
</dbReference>
<dbReference type="EC" id="2.6.1.-" evidence="7"/>
<comment type="caution">
    <text evidence="9">The sequence shown here is derived from an EMBL/GenBank/DDBJ whole genome shotgun (WGS) entry which is preliminary data.</text>
</comment>
<sequence>MSARRLSRVPESGTVKIANAVSKLKSEGVDIISFSTGEPDFSTPDNITKACVDSLNKHFTHYTPSVGIPELRKAVAEKSRNENNIPCEASNVLITPAKQAIFMTALSLIDEGDEVILPDPSWVTYDACIRLAGGIPKYVKVKPENEYRITPEEVAELVSPATKMIFLNTPANPTGAVATEEDLKGIADIAIDHDLYVMSDEVYEKILFEGKHVSIASLPGMFERTITINGMSKVYAMTGWRIGWAVAPPDIFKILNILQTHSVTCCTSFAQQAGVEALSGPQDSVKNMVDEFRVRREIVMEELAKIPTLHTPKPKGAFYVFPEYDHKMNSVDLTEYLLTTAHVAVTPGSAFGPGSDGHIRISYACSRDDIREGLRRIGEALSKLDR</sequence>